<protein>
    <submittedName>
        <fullName evidence="1">Uncharacterized protein</fullName>
    </submittedName>
</protein>
<comment type="caution">
    <text evidence="1">The sequence shown here is derived from an EMBL/GenBank/DDBJ whole genome shotgun (WGS) entry which is preliminary data.</text>
</comment>
<keyword evidence="2" id="KW-1185">Reference proteome</keyword>
<dbReference type="Proteomes" id="UP001497535">
    <property type="component" value="Unassembled WGS sequence"/>
</dbReference>
<reference evidence="1" key="1">
    <citation type="submission" date="2023-11" db="EMBL/GenBank/DDBJ databases">
        <authorList>
            <person name="Poullet M."/>
        </authorList>
    </citation>
    <scope>NUCLEOTIDE SEQUENCE</scope>
    <source>
        <strain evidence="1">E1834</strain>
    </source>
</reference>
<gene>
    <name evidence="1" type="ORF">MENTE1834_LOCUS32957</name>
</gene>
<organism evidence="1 2">
    <name type="scientific">Meloidogyne enterolobii</name>
    <name type="common">Root-knot nematode worm</name>
    <name type="synonym">Meloidogyne mayaguensis</name>
    <dbReference type="NCBI Taxonomy" id="390850"/>
    <lineage>
        <taxon>Eukaryota</taxon>
        <taxon>Metazoa</taxon>
        <taxon>Ecdysozoa</taxon>
        <taxon>Nematoda</taxon>
        <taxon>Chromadorea</taxon>
        <taxon>Rhabditida</taxon>
        <taxon>Tylenchina</taxon>
        <taxon>Tylenchomorpha</taxon>
        <taxon>Tylenchoidea</taxon>
        <taxon>Meloidogynidae</taxon>
        <taxon>Meloidogyninae</taxon>
        <taxon>Meloidogyne</taxon>
    </lineage>
</organism>
<dbReference type="EMBL" id="CAVMJV010000057">
    <property type="protein sequence ID" value="CAK5085501.1"/>
    <property type="molecule type" value="Genomic_DNA"/>
</dbReference>
<evidence type="ECO:0000313" key="1">
    <source>
        <dbReference type="EMBL" id="CAK5085501.1"/>
    </source>
</evidence>
<accession>A0ACB1A4U1</accession>
<evidence type="ECO:0000313" key="2">
    <source>
        <dbReference type="Proteomes" id="UP001497535"/>
    </source>
</evidence>
<sequence length="107" mass="12301">MSESQHLLKQQGDNIEIIEEQQPINYGSLHQQQQQTPSVKFKIEKNEKNKISPIFISWHNLTIKHPKSGRIILDNVSGMAKSGQLVALMGARLILFYFEFSEGFFVQ</sequence>
<proteinExistence type="predicted"/>
<name>A0ACB1A4U1_MELEN</name>